<evidence type="ECO:0000313" key="2">
    <source>
        <dbReference type="Proteomes" id="UP000030653"/>
    </source>
</evidence>
<dbReference type="OrthoDB" id="1696280at2759"/>
<dbReference type="CDD" id="cd06558">
    <property type="entry name" value="crotonase-like"/>
    <property type="match status" value="1"/>
</dbReference>
<keyword evidence="2" id="KW-1185">Reference proteome</keyword>
<accession>M5G369</accession>
<dbReference type="AlphaFoldDB" id="M5G369"/>
<gene>
    <name evidence="1" type="ORF">DACRYDRAFT_86938</name>
</gene>
<dbReference type="Gene3D" id="3.90.226.10">
    <property type="entry name" value="2-enoyl-CoA Hydratase, Chain A, domain 1"/>
    <property type="match status" value="1"/>
</dbReference>
<dbReference type="GO" id="GO:0006635">
    <property type="term" value="P:fatty acid beta-oxidation"/>
    <property type="evidence" value="ECO:0007669"/>
    <property type="project" value="TreeGrafter"/>
</dbReference>
<dbReference type="PANTHER" id="PTHR11941:SF75">
    <property type="entry name" value="ENOYL-COA HYDRATASE_ISOMERASE FAMILY PROTEIN"/>
    <property type="match status" value="1"/>
</dbReference>
<name>M5G369_DACPD</name>
<organism evidence="1 2">
    <name type="scientific">Dacryopinax primogenitus (strain DJM 731)</name>
    <name type="common">Brown rot fungus</name>
    <dbReference type="NCBI Taxonomy" id="1858805"/>
    <lineage>
        <taxon>Eukaryota</taxon>
        <taxon>Fungi</taxon>
        <taxon>Dikarya</taxon>
        <taxon>Basidiomycota</taxon>
        <taxon>Agaricomycotina</taxon>
        <taxon>Dacrymycetes</taxon>
        <taxon>Dacrymycetales</taxon>
        <taxon>Dacrymycetaceae</taxon>
        <taxon>Dacryopinax</taxon>
    </lineage>
</organism>
<dbReference type="PANTHER" id="PTHR11941">
    <property type="entry name" value="ENOYL-COA HYDRATASE-RELATED"/>
    <property type="match status" value="1"/>
</dbReference>
<dbReference type="EMBL" id="JH795857">
    <property type="protein sequence ID" value="EJU04666.1"/>
    <property type="molecule type" value="Genomic_DNA"/>
</dbReference>
<protein>
    <submittedName>
        <fullName evidence="1">ClpP/crotonase</fullName>
    </submittedName>
</protein>
<dbReference type="GO" id="GO:0004165">
    <property type="term" value="F:delta(3)-delta(2)-enoyl-CoA isomerase activity"/>
    <property type="evidence" value="ECO:0007669"/>
    <property type="project" value="TreeGrafter"/>
</dbReference>
<dbReference type="GeneID" id="63691852"/>
<dbReference type="GO" id="GO:0005777">
    <property type="term" value="C:peroxisome"/>
    <property type="evidence" value="ECO:0007669"/>
    <property type="project" value="TreeGrafter"/>
</dbReference>
<dbReference type="STRING" id="1858805.M5G369"/>
<dbReference type="InterPro" id="IPR029045">
    <property type="entry name" value="ClpP/crotonase-like_dom_sf"/>
</dbReference>
<dbReference type="Proteomes" id="UP000030653">
    <property type="component" value="Unassembled WGS sequence"/>
</dbReference>
<proteinExistence type="predicted"/>
<dbReference type="RefSeq" id="XP_040631560.1">
    <property type="nucleotide sequence ID" value="XM_040776790.1"/>
</dbReference>
<dbReference type="OMA" id="LWIIELH"/>
<evidence type="ECO:0000313" key="1">
    <source>
        <dbReference type="EMBL" id="EJU04666.1"/>
    </source>
</evidence>
<dbReference type="HOGENOM" id="CLU_009834_3_1_1"/>
<reference evidence="1 2" key="1">
    <citation type="journal article" date="2012" name="Science">
        <title>The Paleozoic origin of enzymatic lignin decomposition reconstructed from 31 fungal genomes.</title>
        <authorList>
            <person name="Floudas D."/>
            <person name="Binder M."/>
            <person name="Riley R."/>
            <person name="Barry K."/>
            <person name="Blanchette R.A."/>
            <person name="Henrissat B."/>
            <person name="Martinez A.T."/>
            <person name="Otillar R."/>
            <person name="Spatafora J.W."/>
            <person name="Yadav J.S."/>
            <person name="Aerts A."/>
            <person name="Benoit I."/>
            <person name="Boyd A."/>
            <person name="Carlson A."/>
            <person name="Copeland A."/>
            <person name="Coutinho P.M."/>
            <person name="de Vries R.P."/>
            <person name="Ferreira P."/>
            <person name="Findley K."/>
            <person name="Foster B."/>
            <person name="Gaskell J."/>
            <person name="Glotzer D."/>
            <person name="Gorecki P."/>
            <person name="Heitman J."/>
            <person name="Hesse C."/>
            <person name="Hori C."/>
            <person name="Igarashi K."/>
            <person name="Jurgens J.A."/>
            <person name="Kallen N."/>
            <person name="Kersten P."/>
            <person name="Kohler A."/>
            <person name="Kuees U."/>
            <person name="Kumar T.K.A."/>
            <person name="Kuo A."/>
            <person name="LaButti K."/>
            <person name="Larrondo L.F."/>
            <person name="Lindquist E."/>
            <person name="Ling A."/>
            <person name="Lombard V."/>
            <person name="Lucas S."/>
            <person name="Lundell T."/>
            <person name="Martin R."/>
            <person name="McLaughlin D.J."/>
            <person name="Morgenstern I."/>
            <person name="Morin E."/>
            <person name="Murat C."/>
            <person name="Nagy L.G."/>
            <person name="Nolan M."/>
            <person name="Ohm R.A."/>
            <person name="Patyshakuliyeva A."/>
            <person name="Rokas A."/>
            <person name="Ruiz-Duenas F.J."/>
            <person name="Sabat G."/>
            <person name="Salamov A."/>
            <person name="Samejima M."/>
            <person name="Schmutz J."/>
            <person name="Slot J.C."/>
            <person name="St John F."/>
            <person name="Stenlid J."/>
            <person name="Sun H."/>
            <person name="Sun S."/>
            <person name="Syed K."/>
            <person name="Tsang A."/>
            <person name="Wiebenga A."/>
            <person name="Young D."/>
            <person name="Pisabarro A."/>
            <person name="Eastwood D.C."/>
            <person name="Martin F."/>
            <person name="Cullen D."/>
            <person name="Grigoriev I.V."/>
            <person name="Hibbett D.S."/>
        </authorList>
    </citation>
    <scope>NUCLEOTIDE SEQUENCE [LARGE SCALE GENOMIC DNA]</scope>
    <source>
        <strain evidence="1 2">DJM-731 SS1</strain>
    </source>
</reference>
<dbReference type="SUPFAM" id="SSF52096">
    <property type="entry name" value="ClpP/crotonase"/>
    <property type="match status" value="1"/>
</dbReference>
<dbReference type="Pfam" id="PF00378">
    <property type="entry name" value="ECH_1"/>
    <property type="match status" value="1"/>
</dbReference>
<sequence length="257" mass="28729">MSTQPFPISLPVGNPMLTLSRPSGTIFQIELHNGDDSRLTRTFLEEGFMPLLDLVEEEWRRELKAGKGEAALVIVGNTKQDKFFSNGLDYENAIKQADFFPMVFNPWVKRLLTFPMPTVCAMNGHAFAAGFLLALCCDYRVLTAGRAWCCFNEVLFGAPLPPPFAQVIKVKLVNPGLVRKCALEGHRFVPKELESEGVVDVLVDGKSRDILQAAIELAQSRASLAKPRVWGKIKEELYREVIIAIDEGREVRRPAKL</sequence>
<dbReference type="InterPro" id="IPR001753">
    <property type="entry name" value="Enoyl-CoA_hydra/iso"/>
</dbReference>